<dbReference type="InterPro" id="IPR043128">
    <property type="entry name" value="Rev_trsase/Diguanyl_cyclase"/>
</dbReference>
<dbReference type="RefSeq" id="WP_015819079.1">
    <property type="nucleotide sequence ID" value="NC_012997.1"/>
</dbReference>
<evidence type="ECO:0000256" key="4">
    <source>
        <dbReference type="SAM" id="SignalP"/>
    </source>
</evidence>
<dbReference type="EMBL" id="CP001614">
    <property type="protein sequence ID" value="ACR12966.1"/>
    <property type="molecule type" value="Genomic_DNA"/>
</dbReference>
<dbReference type="CDD" id="cd01949">
    <property type="entry name" value="GGDEF"/>
    <property type="match status" value="1"/>
</dbReference>
<organism evidence="6 7">
    <name type="scientific">Teredinibacter turnerae (strain ATCC 39867 / T7901)</name>
    <dbReference type="NCBI Taxonomy" id="377629"/>
    <lineage>
        <taxon>Bacteria</taxon>
        <taxon>Pseudomonadati</taxon>
        <taxon>Pseudomonadota</taxon>
        <taxon>Gammaproteobacteria</taxon>
        <taxon>Cellvibrionales</taxon>
        <taxon>Cellvibrionaceae</taxon>
        <taxon>Teredinibacter</taxon>
    </lineage>
</organism>
<feature type="domain" description="GGDEF" evidence="5">
    <location>
        <begin position="293"/>
        <end position="424"/>
    </location>
</feature>
<gene>
    <name evidence="6" type="ordered locus">TERTU_1839</name>
</gene>
<reference evidence="6 7" key="1">
    <citation type="journal article" date="2009" name="PLoS ONE">
        <title>The complete genome of Teredinibacter turnerae T7901: an intracellular endosymbiont of marine wood-boring bivalves (shipworms).</title>
        <authorList>
            <person name="Yang J.C."/>
            <person name="Madupu R."/>
            <person name="Durkin A.S."/>
            <person name="Ekborg N.A."/>
            <person name="Pedamallu C.S."/>
            <person name="Hostetler J.B."/>
            <person name="Radune D."/>
            <person name="Toms B.S."/>
            <person name="Henrissat B."/>
            <person name="Coutinho P.M."/>
            <person name="Schwarz S."/>
            <person name="Field L."/>
            <person name="Trindade-Silva A.E."/>
            <person name="Soares C.A.G."/>
            <person name="Elshahawi S."/>
            <person name="Hanora A."/>
            <person name="Schmidt E.W."/>
            <person name="Haygood M.G."/>
            <person name="Posfai J."/>
            <person name="Benner J."/>
            <person name="Madinger C."/>
            <person name="Nove J."/>
            <person name="Anton B."/>
            <person name="Chaudhary K."/>
            <person name="Foster J."/>
            <person name="Holman A."/>
            <person name="Kumar S."/>
            <person name="Lessard P.A."/>
            <person name="Luyten Y.A."/>
            <person name="Slatko B."/>
            <person name="Wood N."/>
            <person name="Wu B."/>
            <person name="Teplitski M."/>
            <person name="Mougous J.D."/>
            <person name="Ward N."/>
            <person name="Eisen J.A."/>
            <person name="Badger J.H."/>
            <person name="Distel D.L."/>
        </authorList>
    </citation>
    <scope>NUCLEOTIDE SEQUENCE [LARGE SCALE GENOMIC DNA]</scope>
    <source>
        <strain evidence="7">ATCC 39867 / T7901</strain>
    </source>
</reference>
<proteinExistence type="predicted"/>
<keyword evidence="4" id="KW-0732">Signal</keyword>
<evidence type="ECO:0000256" key="1">
    <source>
        <dbReference type="ARBA" id="ARBA00001946"/>
    </source>
</evidence>
<evidence type="ECO:0000313" key="6">
    <source>
        <dbReference type="EMBL" id="ACR12966.1"/>
    </source>
</evidence>
<dbReference type="FunFam" id="3.30.70.270:FF:000001">
    <property type="entry name" value="Diguanylate cyclase domain protein"/>
    <property type="match status" value="1"/>
</dbReference>
<comment type="cofactor">
    <cofactor evidence="1">
        <name>Mg(2+)</name>
        <dbReference type="ChEBI" id="CHEBI:18420"/>
    </cofactor>
</comment>
<protein>
    <recommendedName>
        <fullName evidence="2">diguanylate cyclase</fullName>
        <ecNumber evidence="2">2.7.7.65</ecNumber>
    </recommendedName>
</protein>
<dbReference type="PROSITE" id="PS50887">
    <property type="entry name" value="GGDEF"/>
    <property type="match status" value="1"/>
</dbReference>
<dbReference type="HOGENOM" id="CLU_052018_0_0_6"/>
<evidence type="ECO:0000256" key="2">
    <source>
        <dbReference type="ARBA" id="ARBA00012528"/>
    </source>
</evidence>
<dbReference type="Proteomes" id="UP000009080">
    <property type="component" value="Chromosome"/>
</dbReference>
<dbReference type="AlphaFoldDB" id="C5BHU9"/>
<accession>C5BHU9</accession>
<dbReference type="EC" id="2.7.7.65" evidence="2"/>
<evidence type="ECO:0000256" key="3">
    <source>
        <dbReference type="ARBA" id="ARBA00034247"/>
    </source>
</evidence>
<dbReference type="PANTHER" id="PTHR45138:SF9">
    <property type="entry name" value="DIGUANYLATE CYCLASE DGCM-RELATED"/>
    <property type="match status" value="1"/>
</dbReference>
<dbReference type="InterPro" id="IPR029787">
    <property type="entry name" value="Nucleotide_cyclase"/>
</dbReference>
<evidence type="ECO:0000259" key="5">
    <source>
        <dbReference type="PROSITE" id="PS50887"/>
    </source>
</evidence>
<dbReference type="InterPro" id="IPR050469">
    <property type="entry name" value="Diguanylate_Cyclase"/>
</dbReference>
<dbReference type="GO" id="GO:0005886">
    <property type="term" value="C:plasma membrane"/>
    <property type="evidence" value="ECO:0007669"/>
    <property type="project" value="TreeGrafter"/>
</dbReference>
<dbReference type="OrthoDB" id="9812260at2"/>
<evidence type="ECO:0000313" key="7">
    <source>
        <dbReference type="Proteomes" id="UP000009080"/>
    </source>
</evidence>
<dbReference type="InterPro" id="IPR000160">
    <property type="entry name" value="GGDEF_dom"/>
</dbReference>
<dbReference type="SUPFAM" id="SSF55073">
    <property type="entry name" value="Nucleotide cyclase"/>
    <property type="match status" value="1"/>
</dbReference>
<dbReference type="SMART" id="SM00267">
    <property type="entry name" value="GGDEF"/>
    <property type="match status" value="1"/>
</dbReference>
<name>C5BHU9_TERTT</name>
<dbReference type="GO" id="GO:0043709">
    <property type="term" value="P:cell adhesion involved in single-species biofilm formation"/>
    <property type="evidence" value="ECO:0007669"/>
    <property type="project" value="TreeGrafter"/>
</dbReference>
<comment type="catalytic activity">
    <reaction evidence="3">
        <text>2 GTP = 3',3'-c-di-GMP + 2 diphosphate</text>
        <dbReference type="Rhea" id="RHEA:24898"/>
        <dbReference type="ChEBI" id="CHEBI:33019"/>
        <dbReference type="ChEBI" id="CHEBI:37565"/>
        <dbReference type="ChEBI" id="CHEBI:58805"/>
        <dbReference type="EC" id="2.7.7.65"/>
    </reaction>
</comment>
<dbReference type="PANTHER" id="PTHR45138">
    <property type="entry name" value="REGULATORY COMPONENTS OF SENSORY TRANSDUCTION SYSTEM"/>
    <property type="match status" value="1"/>
</dbReference>
<dbReference type="Gene3D" id="3.30.70.270">
    <property type="match status" value="1"/>
</dbReference>
<dbReference type="GO" id="GO:1902201">
    <property type="term" value="P:negative regulation of bacterial-type flagellum-dependent cell motility"/>
    <property type="evidence" value="ECO:0007669"/>
    <property type="project" value="TreeGrafter"/>
</dbReference>
<keyword evidence="7" id="KW-1185">Reference proteome</keyword>
<dbReference type="NCBIfam" id="TIGR00254">
    <property type="entry name" value="GGDEF"/>
    <property type="match status" value="1"/>
</dbReference>
<feature type="chain" id="PRO_5002948819" description="diguanylate cyclase" evidence="4">
    <location>
        <begin position="30"/>
        <end position="427"/>
    </location>
</feature>
<sequence length="427" mass="47796">MNARVYIAVRICAIAATLALLVAEHYAPAKQRVIFPSTDVTLTLFTDQSSGGHSRAEWISRSLAHWRCEIVQSDVYPICGLSVEFSAPPYRSLDLSSFQTLELQLDYAGKAKVIRLYMRNHDPAYSSPLHIASTKFESVVLRTSDLHGKTAVGLSEFSVADWWKGYYEIPREHSQPDFKSVVAIGIDQAGQPVYGEHTYQLKSLVLKGDWIKPEDLYLLLIAGWMFVIGWEAVSRILYLLHKTRLDSIALHQLREESAQYKKLSTTDALTGVINRAGLDAIIHALTLEPGQLCGMAVLVLDIDHFKRINDSRGHDVGDRILFEFARKIKACIRADDIFARWGGEEFIVLARLGDHASVQTLAEKIRTAVYQSTFEPSHPVKLTVSIGAARITADEAFEQAFRRADQLLYQAKNLGRNCVVVEAPEPN</sequence>
<dbReference type="Pfam" id="PF00990">
    <property type="entry name" value="GGDEF"/>
    <property type="match status" value="1"/>
</dbReference>
<feature type="signal peptide" evidence="4">
    <location>
        <begin position="1"/>
        <end position="29"/>
    </location>
</feature>
<dbReference type="GO" id="GO:0052621">
    <property type="term" value="F:diguanylate cyclase activity"/>
    <property type="evidence" value="ECO:0007669"/>
    <property type="project" value="UniProtKB-EC"/>
</dbReference>
<dbReference type="STRING" id="377629.TERTU_1839"/>
<dbReference type="KEGG" id="ttu:TERTU_1839"/>
<dbReference type="eggNOG" id="COG3706">
    <property type="taxonomic scope" value="Bacteria"/>
</dbReference>